<dbReference type="EMBL" id="JBHSKN010000009">
    <property type="protein sequence ID" value="MFC5240183.1"/>
    <property type="molecule type" value="Genomic_DNA"/>
</dbReference>
<keyword evidence="2" id="KW-1185">Reference proteome</keyword>
<evidence type="ECO:0000313" key="1">
    <source>
        <dbReference type="EMBL" id="MFC5240183.1"/>
    </source>
</evidence>
<dbReference type="RefSeq" id="WP_344559504.1">
    <property type="nucleotide sequence ID" value="NZ_BAAATG010000014.1"/>
</dbReference>
<name>A0ABW0DSS7_9ACTN</name>
<reference evidence="2" key="1">
    <citation type="journal article" date="2019" name="Int. J. Syst. Evol. Microbiol.">
        <title>The Global Catalogue of Microorganisms (GCM) 10K type strain sequencing project: providing services to taxonomists for standard genome sequencing and annotation.</title>
        <authorList>
            <consortium name="The Broad Institute Genomics Platform"/>
            <consortium name="The Broad Institute Genome Sequencing Center for Infectious Disease"/>
            <person name="Wu L."/>
            <person name="Ma J."/>
        </authorList>
    </citation>
    <scope>NUCLEOTIDE SEQUENCE [LARGE SCALE GENOMIC DNA]</scope>
    <source>
        <strain evidence="2">CGMCC 4.7131</strain>
    </source>
</reference>
<organism evidence="1 2">
    <name type="scientific">Streptomyces atrovirens</name>
    <dbReference type="NCBI Taxonomy" id="285556"/>
    <lineage>
        <taxon>Bacteria</taxon>
        <taxon>Bacillati</taxon>
        <taxon>Actinomycetota</taxon>
        <taxon>Actinomycetes</taxon>
        <taxon>Kitasatosporales</taxon>
        <taxon>Streptomycetaceae</taxon>
        <taxon>Streptomyces</taxon>
    </lineage>
</organism>
<proteinExistence type="predicted"/>
<comment type="caution">
    <text evidence="1">The sequence shown here is derived from an EMBL/GenBank/DDBJ whole genome shotgun (WGS) entry which is preliminary data.</text>
</comment>
<sequence>MVAPHDPDGRPLPFDLRFGWELRGSGWATCRVADGASEQVDVVSYCTDALRDLLKAVAGLYGAAASQRVSFDLEPAEVRWRLRRQGSEVDITIYRYPDMSESWNAPDDEGTRCWHSTQPRSALGHVVVEAAEAVLRTHGEAGYLEKWIQHPFPGEALDNLRRLHRRDDECRHEDCQGNADL</sequence>
<protein>
    <submittedName>
        <fullName evidence="1">Uncharacterized protein</fullName>
    </submittedName>
</protein>
<gene>
    <name evidence="1" type="ORF">ACFPWV_09760</name>
</gene>
<dbReference type="Proteomes" id="UP001596035">
    <property type="component" value="Unassembled WGS sequence"/>
</dbReference>
<accession>A0ABW0DSS7</accession>
<evidence type="ECO:0000313" key="2">
    <source>
        <dbReference type="Proteomes" id="UP001596035"/>
    </source>
</evidence>